<dbReference type="RefSeq" id="XP_016587244.1">
    <property type="nucleotide sequence ID" value="XM_016736602.1"/>
</dbReference>
<feature type="region of interest" description="Disordered" evidence="1">
    <location>
        <begin position="1"/>
        <end position="36"/>
    </location>
</feature>
<accession>A0A0F2M4C8</accession>
<feature type="compositionally biased region" description="Low complexity" evidence="1">
    <location>
        <begin position="21"/>
        <end position="31"/>
    </location>
</feature>
<comment type="caution">
    <text evidence="2">The sequence shown here is derived from an EMBL/GenBank/DDBJ whole genome shotgun (WGS) entry which is preliminary data.</text>
</comment>
<organism evidence="2 3">
    <name type="scientific">Sporothrix schenckii 1099-18</name>
    <dbReference type="NCBI Taxonomy" id="1397361"/>
    <lineage>
        <taxon>Eukaryota</taxon>
        <taxon>Fungi</taxon>
        <taxon>Dikarya</taxon>
        <taxon>Ascomycota</taxon>
        <taxon>Pezizomycotina</taxon>
        <taxon>Sordariomycetes</taxon>
        <taxon>Sordariomycetidae</taxon>
        <taxon>Ophiostomatales</taxon>
        <taxon>Ophiostomataceae</taxon>
        <taxon>Sporothrix</taxon>
    </lineage>
</organism>
<reference evidence="2 3" key="2">
    <citation type="journal article" date="2015" name="Eukaryot. Cell">
        <title>Asexual propagation of a virulent clone complex in a human and feline outbreak of sporotrichosis.</title>
        <authorList>
            <person name="Teixeira Mde M."/>
            <person name="Rodrigues A.M."/>
            <person name="Tsui C.K."/>
            <person name="de Almeida L.G."/>
            <person name="Van Diepeningen A.D."/>
            <person name="van den Ende B.G."/>
            <person name="Fernandes G.F."/>
            <person name="Kano R."/>
            <person name="Hamelin R.C."/>
            <person name="Lopes-Bezerra L.M."/>
            <person name="Vasconcelos A.T."/>
            <person name="de Hoog S."/>
            <person name="de Camargo Z.P."/>
            <person name="Felipe M.S."/>
        </authorList>
    </citation>
    <scope>NUCLEOTIDE SEQUENCE [LARGE SCALE GENOMIC DNA]</scope>
    <source>
        <strain evidence="2 3">1099-18</strain>
    </source>
</reference>
<dbReference type="GeneID" id="27671879"/>
<protein>
    <submittedName>
        <fullName evidence="2">Uncharacterized protein</fullName>
    </submittedName>
</protein>
<sequence>MPLDKTENRKIKRQNRQKLPTQQGQTQQGQTEARRQRACANSDAAGLTFDCNLWVNFCVSIVQFWCSQNRRQTPARRRNRRGGQDGAPQSAADLDLEPPAVAAQENNWPVIARICTFCDAGEQD</sequence>
<evidence type="ECO:0000313" key="2">
    <source>
        <dbReference type="EMBL" id="KJR84568.1"/>
    </source>
</evidence>
<gene>
    <name evidence="2" type="ORF">SPSK_10041</name>
</gene>
<reference evidence="2 3" key="1">
    <citation type="journal article" date="2014" name="BMC Genomics">
        <title>Comparative genomics of the major fungal agents of human and animal Sporotrichosis: Sporothrix schenckii and Sporothrix brasiliensis.</title>
        <authorList>
            <person name="Teixeira M.M."/>
            <person name="de Almeida L.G."/>
            <person name="Kubitschek-Barreira P."/>
            <person name="Alves F.L."/>
            <person name="Kioshima E.S."/>
            <person name="Abadio A.K."/>
            <person name="Fernandes L."/>
            <person name="Derengowski L.S."/>
            <person name="Ferreira K.S."/>
            <person name="Souza R.C."/>
            <person name="Ruiz J.C."/>
            <person name="de Andrade N.C."/>
            <person name="Paes H.C."/>
            <person name="Nicola A.M."/>
            <person name="Albuquerque P."/>
            <person name="Gerber A.L."/>
            <person name="Martins V.P."/>
            <person name="Peconick L.D."/>
            <person name="Neto A.V."/>
            <person name="Chaucanez C.B."/>
            <person name="Silva P.A."/>
            <person name="Cunha O.L."/>
            <person name="de Oliveira F.F."/>
            <person name="dos Santos T.C."/>
            <person name="Barros A.L."/>
            <person name="Soares M.A."/>
            <person name="de Oliveira L.M."/>
            <person name="Marini M.M."/>
            <person name="Villalobos-Duno H."/>
            <person name="Cunha M.M."/>
            <person name="de Hoog S."/>
            <person name="da Silveira J.F."/>
            <person name="Henrissat B."/>
            <person name="Nino-Vega G.A."/>
            <person name="Cisalpino P.S."/>
            <person name="Mora-Montes H.M."/>
            <person name="Almeida S.R."/>
            <person name="Stajich J.E."/>
            <person name="Lopes-Bezerra L.M."/>
            <person name="Vasconcelos A.T."/>
            <person name="Felipe M.S."/>
        </authorList>
    </citation>
    <scope>NUCLEOTIDE SEQUENCE [LARGE SCALE GENOMIC DNA]</scope>
    <source>
        <strain evidence="2 3">1099-18</strain>
    </source>
</reference>
<dbReference type="KEGG" id="ssck:SPSK_10041"/>
<dbReference type="EMBL" id="AXCR01000007">
    <property type="protein sequence ID" value="KJR84568.1"/>
    <property type="molecule type" value="Genomic_DNA"/>
</dbReference>
<feature type="region of interest" description="Disordered" evidence="1">
    <location>
        <begin position="70"/>
        <end position="101"/>
    </location>
</feature>
<dbReference type="Proteomes" id="UP000033710">
    <property type="component" value="Unassembled WGS sequence"/>
</dbReference>
<proteinExistence type="predicted"/>
<dbReference type="AlphaFoldDB" id="A0A0F2M4C8"/>
<evidence type="ECO:0000313" key="3">
    <source>
        <dbReference type="Proteomes" id="UP000033710"/>
    </source>
</evidence>
<dbReference type="VEuPathDB" id="FungiDB:SPSK_10041"/>
<name>A0A0F2M4C8_SPOSC</name>
<evidence type="ECO:0000256" key="1">
    <source>
        <dbReference type="SAM" id="MobiDB-lite"/>
    </source>
</evidence>